<evidence type="ECO:0000259" key="8">
    <source>
        <dbReference type="Pfam" id="PF18052"/>
    </source>
</evidence>
<protein>
    <submittedName>
        <fullName evidence="11">Uncharacterized protein</fullName>
    </submittedName>
</protein>
<dbReference type="PRINTS" id="PR00364">
    <property type="entry name" value="DISEASERSIST"/>
</dbReference>
<dbReference type="Gene3D" id="3.80.10.10">
    <property type="entry name" value="Ribonuclease Inhibitor"/>
    <property type="match status" value="3"/>
</dbReference>
<dbReference type="Pfam" id="PF18052">
    <property type="entry name" value="Rx_N"/>
    <property type="match status" value="1"/>
</dbReference>
<dbReference type="Gene3D" id="1.20.5.4130">
    <property type="match status" value="1"/>
</dbReference>
<dbReference type="InterPro" id="IPR036388">
    <property type="entry name" value="WH-like_DNA-bd_sf"/>
</dbReference>
<dbReference type="PANTHER" id="PTHR36766">
    <property type="entry name" value="PLANT BROAD-SPECTRUM MILDEW RESISTANCE PROTEIN RPW8"/>
    <property type="match status" value="1"/>
</dbReference>
<feature type="domain" description="R13L1/DRL21-like LRR repeat region" evidence="10">
    <location>
        <begin position="672"/>
        <end position="798"/>
    </location>
</feature>
<dbReference type="InterPro" id="IPR002182">
    <property type="entry name" value="NB-ARC"/>
</dbReference>
<organism evidence="11 12">
    <name type="scientific">Daucus carota subsp. sativus</name>
    <name type="common">Carrot</name>
    <dbReference type="NCBI Taxonomy" id="79200"/>
    <lineage>
        <taxon>Eukaryota</taxon>
        <taxon>Viridiplantae</taxon>
        <taxon>Streptophyta</taxon>
        <taxon>Embryophyta</taxon>
        <taxon>Tracheophyta</taxon>
        <taxon>Spermatophyta</taxon>
        <taxon>Magnoliopsida</taxon>
        <taxon>eudicotyledons</taxon>
        <taxon>Gunneridae</taxon>
        <taxon>Pentapetalae</taxon>
        <taxon>asterids</taxon>
        <taxon>campanulids</taxon>
        <taxon>Apiales</taxon>
        <taxon>Apiaceae</taxon>
        <taxon>Apioideae</taxon>
        <taxon>Scandiceae</taxon>
        <taxon>Daucinae</taxon>
        <taxon>Daucus</taxon>
        <taxon>Daucus sect. Daucus</taxon>
    </lineage>
</organism>
<keyword evidence="5" id="KW-0611">Plant defense</keyword>
<evidence type="ECO:0000256" key="1">
    <source>
        <dbReference type="ARBA" id="ARBA00008894"/>
    </source>
</evidence>
<reference evidence="11" key="2">
    <citation type="submission" date="2022-03" db="EMBL/GenBank/DDBJ databases">
        <title>Draft title - Genomic analysis of global carrot germplasm unveils the trajectory of domestication and the origin of high carotenoid orange carrot.</title>
        <authorList>
            <person name="Iorizzo M."/>
            <person name="Ellison S."/>
            <person name="Senalik D."/>
            <person name="Macko-Podgorni A."/>
            <person name="Grzebelus D."/>
            <person name="Bostan H."/>
            <person name="Rolling W."/>
            <person name="Curaba J."/>
            <person name="Simon P."/>
        </authorList>
    </citation>
    <scope>NUCLEOTIDE SEQUENCE</scope>
    <source>
        <tissue evidence="11">Leaf</tissue>
    </source>
</reference>
<sequence>MAEAILIDVASGLISRLVSLAADEVIRAWNVHEDLEELCGKLEFINDLLLDASAKKLTMTTVQRFFNKLEDVAHVANVFMNELEYEVTRQKVENHQRKRDFFVPSKNTMLHRFKMAHKIKSILDSFKEILKWGNDLGLQPVAYLNTTVQPSGSNNTSPFQDKALIVGRDKDISYLVQMVCKNHQENLRLIAVIGMGGQGKTTLARMVFNSDIVVNMFPNKIWVTVSHDFDLMNILNQMVESLTSKPSMFRNAQGVINVLQKKLKGKKFLLVLDNVWNEKPENWDELMNSLLGFGGAKGSSILITTRNQKVIDAMRCPISYRLDNLSEQDSWELFKKSAFSQGGVVETKAFAALGRHMVERCGGLPLAINSLASVLRTKKSEQEWLQIQDSETWKSERILPALRFSYNNLPSTSLKRCFAYCSIVPKTSKIYKDDIVQIWMALGFLLPPKGSALLMEDIGNEYLNILLWNSLLQEGDRDKLGDITYYKMHDLVHDLALDVSKHNSATMNDSGVLSHNSKATYVRLDEGYSGTKPANMRRNFEGVQMLYVGARILGNVLPYLKHLTALVVNNDEVTYLLPSSLHKMKYLKHLDISCFHGKLPNHITEFYNLQTLRVGNLEELPKKFCNLINLRHLVITDKNGDPPSCMFTGIEKLTCLQTLPHFVVSRDQNCLLGKLGGLNNLRGKLSLYGLSDVMNREEASAARLCRKSYIHRLLLEWRSIKDDQEDRKYNDEDVMEGLKPHVNLKKLKIVNFEGKKFASWIIMMRNLVEITVIDSERCEEFPPLGHLPKLRKIKISSMENVKVIGSDIWGGVGSSGTEFSESGAPETVTTMYPSLTELILQDLPKLEEWLEPVVSSGSEDQRALLVFPKIEILVILNCPNLRRIPRNCFTFLKELVISDLDSSNMILESVSRTVSSLRYLRLVRISDGKEESSSPPPPNLDSISNKLLTNNSLSLRSLDIHQCEALTCLTLGVALQQLEVCYCPQLATISVAKDSVGLKYLRIASCPSLSEWVFVQSMSSTLVQLVLGPFLAELEEFPWPFSSAAAAVIPFPNLIELNLYGWRNVKSILPSGKIGDRLSSTFPALTELIIQDFKGVKALPESLAKLPCLRDLRIFSCGNLRSLPTFDESSSLQYLEISGCPVLQERCRKEGGSEWFKIQHIPHIEW</sequence>
<evidence type="ECO:0000256" key="5">
    <source>
        <dbReference type="ARBA" id="ARBA00022821"/>
    </source>
</evidence>
<evidence type="ECO:0000256" key="2">
    <source>
        <dbReference type="ARBA" id="ARBA00022614"/>
    </source>
</evidence>
<evidence type="ECO:0000313" key="11">
    <source>
        <dbReference type="EMBL" id="WOH09358.1"/>
    </source>
</evidence>
<dbReference type="OrthoDB" id="1896560at2759"/>
<dbReference type="GO" id="GO:0006952">
    <property type="term" value="P:defense response"/>
    <property type="evidence" value="ECO:0007669"/>
    <property type="project" value="UniProtKB-KW"/>
</dbReference>
<keyword evidence="4" id="KW-0547">Nucleotide-binding</keyword>
<keyword evidence="12" id="KW-1185">Reference proteome</keyword>
<dbReference type="Proteomes" id="UP000077755">
    <property type="component" value="Chromosome 7"/>
</dbReference>
<dbReference type="Gene3D" id="1.10.10.10">
    <property type="entry name" value="Winged helix-like DNA-binding domain superfamily/Winged helix DNA-binding domain"/>
    <property type="match status" value="1"/>
</dbReference>
<proteinExistence type="inferred from homology"/>
<keyword evidence="6" id="KW-0067">ATP-binding</keyword>
<dbReference type="GO" id="GO:0005524">
    <property type="term" value="F:ATP binding"/>
    <property type="evidence" value="ECO:0007669"/>
    <property type="project" value="UniProtKB-KW"/>
</dbReference>
<dbReference type="InterPro" id="IPR058922">
    <property type="entry name" value="WHD_DRP"/>
</dbReference>
<dbReference type="InterPro" id="IPR027417">
    <property type="entry name" value="P-loop_NTPase"/>
</dbReference>
<comment type="similarity">
    <text evidence="1">Belongs to the disease resistance NB-LRR family.</text>
</comment>
<accession>A0A164TV28</accession>
<reference evidence="11" key="1">
    <citation type="journal article" date="2016" name="Nat. Genet.">
        <title>A high-quality carrot genome assembly provides new insights into carotenoid accumulation and asterid genome evolution.</title>
        <authorList>
            <person name="Iorizzo M."/>
            <person name="Ellison S."/>
            <person name="Senalik D."/>
            <person name="Zeng P."/>
            <person name="Satapoomin P."/>
            <person name="Huang J."/>
            <person name="Bowman M."/>
            <person name="Iovene M."/>
            <person name="Sanseverino W."/>
            <person name="Cavagnaro P."/>
            <person name="Yildiz M."/>
            <person name="Macko-Podgorni A."/>
            <person name="Moranska E."/>
            <person name="Grzebelus E."/>
            <person name="Grzebelus D."/>
            <person name="Ashrafi H."/>
            <person name="Zheng Z."/>
            <person name="Cheng S."/>
            <person name="Spooner D."/>
            <person name="Van Deynze A."/>
            <person name="Simon P."/>
        </authorList>
    </citation>
    <scope>NUCLEOTIDE SEQUENCE</scope>
    <source>
        <tissue evidence="11">Leaf</tissue>
    </source>
</reference>
<dbReference type="PANTHER" id="PTHR36766:SF70">
    <property type="entry name" value="DISEASE RESISTANCE PROTEIN RGA4"/>
    <property type="match status" value="1"/>
</dbReference>
<dbReference type="Gene3D" id="3.40.50.300">
    <property type="entry name" value="P-loop containing nucleotide triphosphate hydrolases"/>
    <property type="match status" value="1"/>
</dbReference>
<gene>
    <name evidence="11" type="ORF">DCAR_0728815</name>
</gene>
<dbReference type="GO" id="GO:0051707">
    <property type="term" value="P:response to other organism"/>
    <property type="evidence" value="ECO:0007669"/>
    <property type="project" value="UniProtKB-ARBA"/>
</dbReference>
<evidence type="ECO:0000259" key="10">
    <source>
        <dbReference type="Pfam" id="PF25019"/>
    </source>
</evidence>
<evidence type="ECO:0000313" key="12">
    <source>
        <dbReference type="Proteomes" id="UP000077755"/>
    </source>
</evidence>
<evidence type="ECO:0000256" key="6">
    <source>
        <dbReference type="ARBA" id="ARBA00022840"/>
    </source>
</evidence>
<keyword evidence="3" id="KW-0677">Repeat</keyword>
<dbReference type="OMA" id="GFNDVEC"/>
<dbReference type="InterPro" id="IPR041118">
    <property type="entry name" value="Rx_N"/>
</dbReference>
<keyword evidence="2" id="KW-0433">Leucine-rich repeat</keyword>
<evidence type="ECO:0000259" key="9">
    <source>
        <dbReference type="Pfam" id="PF23559"/>
    </source>
</evidence>
<feature type="domain" description="Disease resistance protein winged helix" evidence="9">
    <location>
        <begin position="423"/>
        <end position="496"/>
    </location>
</feature>
<dbReference type="GO" id="GO:0043531">
    <property type="term" value="F:ADP binding"/>
    <property type="evidence" value="ECO:0007669"/>
    <property type="project" value="InterPro"/>
</dbReference>
<name>A0A164TV28_DAUCS</name>
<dbReference type="EMBL" id="CP093349">
    <property type="protein sequence ID" value="WOH09358.1"/>
    <property type="molecule type" value="Genomic_DNA"/>
</dbReference>
<dbReference type="InterPro" id="IPR056789">
    <property type="entry name" value="LRR_R13L1-DRL21"/>
</dbReference>
<dbReference type="AlphaFoldDB" id="A0A164TV28"/>
<feature type="domain" description="Disease resistance N-terminal" evidence="8">
    <location>
        <begin position="11"/>
        <end position="97"/>
    </location>
</feature>
<evidence type="ECO:0000259" key="7">
    <source>
        <dbReference type="Pfam" id="PF00931"/>
    </source>
</evidence>
<dbReference type="Pfam" id="PF23559">
    <property type="entry name" value="WHD_DRP"/>
    <property type="match status" value="1"/>
</dbReference>
<dbReference type="KEGG" id="dcr:108194840"/>
<evidence type="ECO:0000256" key="4">
    <source>
        <dbReference type="ARBA" id="ARBA00022741"/>
    </source>
</evidence>
<dbReference type="Pfam" id="PF00931">
    <property type="entry name" value="NB-ARC"/>
    <property type="match status" value="1"/>
</dbReference>
<dbReference type="InterPro" id="IPR032675">
    <property type="entry name" value="LRR_dom_sf"/>
</dbReference>
<dbReference type="SUPFAM" id="SSF52058">
    <property type="entry name" value="L domain-like"/>
    <property type="match status" value="2"/>
</dbReference>
<feature type="domain" description="NB-ARC" evidence="7">
    <location>
        <begin position="184"/>
        <end position="340"/>
    </location>
</feature>
<evidence type="ECO:0000256" key="3">
    <source>
        <dbReference type="ARBA" id="ARBA00022737"/>
    </source>
</evidence>
<dbReference type="SUPFAM" id="SSF52540">
    <property type="entry name" value="P-loop containing nucleoside triphosphate hydrolases"/>
    <property type="match status" value="1"/>
</dbReference>
<dbReference type="Pfam" id="PF25019">
    <property type="entry name" value="LRR_R13L1-DRL21"/>
    <property type="match status" value="1"/>
</dbReference>
<dbReference type="FunFam" id="1.10.10.10:FF:000322">
    <property type="entry name" value="Probable disease resistance protein At1g63360"/>
    <property type="match status" value="1"/>
</dbReference>
<dbReference type="Gramene" id="KZM88011">
    <property type="protein sequence ID" value="KZM88011"/>
    <property type="gene ID" value="DCAR_031534"/>
</dbReference>